<dbReference type="NCBIfam" id="TIGR00668">
    <property type="entry name" value="apaH"/>
    <property type="match status" value="1"/>
</dbReference>
<dbReference type="EC" id="3.6.1.41" evidence="5"/>
<dbReference type="CDD" id="cd07422">
    <property type="entry name" value="MPP_ApaH"/>
    <property type="match status" value="1"/>
</dbReference>
<proteinExistence type="inferred from homology"/>
<feature type="domain" description="Calcineurin-like phosphoesterase" evidence="6">
    <location>
        <begin position="4"/>
        <end position="127"/>
    </location>
</feature>
<dbReference type="AlphaFoldDB" id="A0A9D7LM72"/>
<dbReference type="SUPFAM" id="SSF56300">
    <property type="entry name" value="Metallo-dependent phosphatases"/>
    <property type="match status" value="1"/>
</dbReference>
<evidence type="ECO:0000313" key="7">
    <source>
        <dbReference type="EMBL" id="MBK8890176.1"/>
    </source>
</evidence>
<reference evidence="7" key="1">
    <citation type="submission" date="2020-10" db="EMBL/GenBank/DDBJ databases">
        <title>Connecting structure to function with the recovery of over 1000 high-quality activated sludge metagenome-assembled genomes encoding full-length rRNA genes using long-read sequencing.</title>
        <authorList>
            <person name="Singleton C.M."/>
            <person name="Petriglieri F."/>
            <person name="Kristensen J.M."/>
            <person name="Kirkegaard R.H."/>
            <person name="Michaelsen T.Y."/>
            <person name="Andersen M.H."/>
            <person name="Karst S.M."/>
            <person name="Dueholm M.S."/>
            <person name="Nielsen P.H."/>
            <person name="Albertsen M."/>
        </authorList>
    </citation>
    <scope>NUCLEOTIDE SEQUENCE</scope>
    <source>
        <strain evidence="7">OdNE_18-Q3-R46-58_BAT3C.305</strain>
    </source>
</reference>
<gene>
    <name evidence="5" type="primary">apaH</name>
    <name evidence="7" type="ORF">IPN75_07115</name>
</gene>
<dbReference type="InterPro" id="IPR029052">
    <property type="entry name" value="Metallo-depent_PP-like"/>
</dbReference>
<dbReference type="InterPro" id="IPR004843">
    <property type="entry name" value="Calcineurin-like_PHP"/>
</dbReference>
<name>A0A9D7LM72_9RHOO</name>
<dbReference type="PIRSF" id="PIRSF000903">
    <property type="entry name" value="B5n-ttraPtase_sm"/>
    <property type="match status" value="1"/>
</dbReference>
<dbReference type="Proteomes" id="UP000808146">
    <property type="component" value="Unassembled WGS sequence"/>
</dbReference>
<evidence type="ECO:0000256" key="2">
    <source>
        <dbReference type="ARBA" id="ARBA00005419"/>
    </source>
</evidence>
<evidence type="ECO:0000259" key="6">
    <source>
        <dbReference type="Pfam" id="PF00149"/>
    </source>
</evidence>
<dbReference type="Gene3D" id="3.60.21.10">
    <property type="match status" value="1"/>
</dbReference>
<evidence type="ECO:0000313" key="8">
    <source>
        <dbReference type="Proteomes" id="UP000808146"/>
    </source>
</evidence>
<keyword evidence="3 5" id="KW-0378">Hydrolase</keyword>
<dbReference type="EMBL" id="JADKBR010000005">
    <property type="protein sequence ID" value="MBK8890176.1"/>
    <property type="molecule type" value="Genomic_DNA"/>
</dbReference>
<evidence type="ECO:0000256" key="1">
    <source>
        <dbReference type="ARBA" id="ARBA00003413"/>
    </source>
</evidence>
<organism evidence="7 8">
    <name type="scientific">Candidatus Dechloromonas phosphorivorans</name>
    <dbReference type="NCBI Taxonomy" id="2899244"/>
    <lineage>
        <taxon>Bacteria</taxon>
        <taxon>Pseudomonadati</taxon>
        <taxon>Pseudomonadota</taxon>
        <taxon>Betaproteobacteria</taxon>
        <taxon>Rhodocyclales</taxon>
        <taxon>Azonexaceae</taxon>
        <taxon>Dechloromonas</taxon>
    </lineage>
</organism>
<evidence type="ECO:0000256" key="5">
    <source>
        <dbReference type="HAMAP-Rule" id="MF_00199"/>
    </source>
</evidence>
<dbReference type="Pfam" id="PF00149">
    <property type="entry name" value="Metallophos"/>
    <property type="match status" value="1"/>
</dbReference>
<comment type="similarity">
    <text evidence="2 5">Belongs to the Ap4A hydrolase family.</text>
</comment>
<protein>
    <recommendedName>
        <fullName evidence="5">Bis(5'-nucleosyl)-tetraphosphatase, symmetrical</fullName>
        <ecNumber evidence="5">3.6.1.41</ecNumber>
    </recommendedName>
    <alternativeName>
        <fullName evidence="5">Ap4A hydrolase</fullName>
    </alternativeName>
    <alternativeName>
        <fullName evidence="5">Diadenosine 5',5'''-P1,P4-tetraphosphate pyrophosphohydrolase</fullName>
    </alternativeName>
    <alternativeName>
        <fullName evidence="5">Diadenosine tetraphosphatase</fullName>
    </alternativeName>
</protein>
<comment type="catalytic activity">
    <reaction evidence="4 5">
        <text>P(1),P(4)-bis(5'-adenosyl) tetraphosphate + H2O = 2 ADP + 2 H(+)</text>
        <dbReference type="Rhea" id="RHEA:24252"/>
        <dbReference type="ChEBI" id="CHEBI:15377"/>
        <dbReference type="ChEBI" id="CHEBI:15378"/>
        <dbReference type="ChEBI" id="CHEBI:58141"/>
        <dbReference type="ChEBI" id="CHEBI:456216"/>
        <dbReference type="EC" id="3.6.1.41"/>
    </reaction>
</comment>
<dbReference type="GO" id="GO:0008803">
    <property type="term" value="F:bis(5'-nucleosyl)-tetraphosphatase (symmetrical) activity"/>
    <property type="evidence" value="ECO:0007669"/>
    <property type="project" value="UniProtKB-UniRule"/>
</dbReference>
<comment type="caution">
    <text evidence="7">The sequence shown here is derived from an EMBL/GenBank/DDBJ whole genome shotgun (WGS) entry which is preliminary data.</text>
</comment>
<accession>A0A9D7LM72</accession>
<dbReference type="PANTHER" id="PTHR40942:SF4">
    <property type="entry name" value="CYTOCHROME C5"/>
    <property type="match status" value="1"/>
</dbReference>
<dbReference type="PANTHER" id="PTHR40942">
    <property type="match status" value="1"/>
</dbReference>
<evidence type="ECO:0000256" key="3">
    <source>
        <dbReference type="ARBA" id="ARBA00022801"/>
    </source>
</evidence>
<dbReference type="InterPro" id="IPR004617">
    <property type="entry name" value="ApaH"/>
</dbReference>
<dbReference type="HAMAP" id="MF_00199">
    <property type="entry name" value="ApaH"/>
    <property type="match status" value="1"/>
</dbReference>
<dbReference type="NCBIfam" id="NF001204">
    <property type="entry name" value="PRK00166.1"/>
    <property type="match status" value="1"/>
</dbReference>
<evidence type="ECO:0000256" key="4">
    <source>
        <dbReference type="ARBA" id="ARBA00049417"/>
    </source>
</evidence>
<comment type="function">
    <text evidence="1 5">Hydrolyzes diadenosine 5',5'''-P1,P4-tetraphosphate to yield ADP.</text>
</comment>
<sequence length="276" mass="30572">MATYAIGDIQGCFDSFQMLLEACSFDPARDRLWLVGDMVNRGPKSLETLRLVKSLGSSAVTVLGNHDLYLLMVAEGGAEFRGKDDTLQEILDAPDCAELLEWLRQQPLCHTEGDYCLVHAGLLPQWSAARARELAGEVEDALQGLGYREFILNLWGSKPTAWSDDLVGKKRLRVIVNAMTRMRFCSLDGNMEFKSKGELGSGPEGYLPWFETPNRQSADSILVTGHWSALGLRITANLLALDSGCLWGGHLTAVRLEDRRVFQVDCSPGEARPLRQ</sequence>